<sequence>MVIFDEFVSFYFSASIGINLLCAAVVTTSGLRQHPVYRTILLGCIISIMYQYSTWQFHVSLEPESAMMWLRIQTSIVIVSLPIMFLLFVQWSDQRMPRSGYIGMCVISAIFLTINLLSDGTLRFSGHVDLLRVPIFNGSEITRMLGDRTPGVYAFQLYAVALLVALIYLATKLFKQGKKLLGVLLIITLCIQIFASIMAIYMDSGRFNFFYLGGFAFTVLNFVACVTVATSLSIKRKSLKSEVVNREKLESVLSSLAKGVSSYDSLQFYKTMMTELQSLSQAKVCYIAMLDDNNETLTTKIVMHENTELENKRFYLRDIPTELMSGRQCTYVNADLKTLYPQFTLFKTVNAKSYVNAPMLDEQENLIGAIVLLSDEEVDEPTTLMQTLDVFRSRAAAEIQRDRLQNKLHQTAYFDHQTGLPNISKLHEQISFAYSQSLEEQTQSVLILIDLNKFTEINRDFGFAFAEACLKELGQRLSGYMQKDVSIARAGGDEFAVLISNVSMHAAGVAKLHWDALFEMIKKTIHVNGLSAELDACAGAVVFPEQVENAQEVLRCAEIALEQSKFTRHNEVTMFDAKILEEMDRRRKIEVGLLHALQENTELFPVYQPKVDQFGRLIGAEVLCRWISKDLGFVPPDEFIAVAESSGTIRELGLWMLGQVCKDINAWKEQGVEINGRIAVNVSSVQLIQEHFVEDVQKLISVHGITPDELELELTESGILSNLEDCINKLNALRELGFTVALDDFGTGYSSLSHLKDLPLDVLKIDRSFVNVIEEKRSSELARSIVTISHNMGLKTVAEGVEHVSHVDILARMGCDIYQGYHFAKPMKAEEFTEWAGAQDS</sequence>
<feature type="transmembrane region" description="Helical" evidence="1">
    <location>
        <begin position="152"/>
        <end position="169"/>
    </location>
</feature>
<dbReference type="SMART" id="SM00052">
    <property type="entry name" value="EAL"/>
    <property type="match status" value="1"/>
</dbReference>
<evidence type="ECO:0000313" key="4">
    <source>
        <dbReference type="EMBL" id="MFC4700522.1"/>
    </source>
</evidence>
<reference evidence="5" key="1">
    <citation type="journal article" date="2019" name="Int. J. Syst. Evol. Microbiol.">
        <title>The Global Catalogue of Microorganisms (GCM) 10K type strain sequencing project: providing services to taxonomists for standard genome sequencing and annotation.</title>
        <authorList>
            <consortium name="The Broad Institute Genomics Platform"/>
            <consortium name="The Broad Institute Genome Sequencing Center for Infectious Disease"/>
            <person name="Wu L."/>
            <person name="Ma J."/>
        </authorList>
    </citation>
    <scope>NUCLEOTIDE SEQUENCE [LARGE SCALE GENOMIC DNA]</scope>
    <source>
        <strain evidence="5">KACC 12507</strain>
    </source>
</reference>
<evidence type="ECO:0000256" key="1">
    <source>
        <dbReference type="SAM" id="Phobius"/>
    </source>
</evidence>
<dbReference type="InterPro" id="IPR001633">
    <property type="entry name" value="EAL_dom"/>
</dbReference>
<keyword evidence="1" id="KW-1133">Transmembrane helix</keyword>
<protein>
    <submittedName>
        <fullName evidence="4">EAL domain-containing protein</fullName>
    </submittedName>
</protein>
<evidence type="ECO:0000259" key="2">
    <source>
        <dbReference type="PROSITE" id="PS50883"/>
    </source>
</evidence>
<proteinExistence type="predicted"/>
<dbReference type="SUPFAM" id="SSF55073">
    <property type="entry name" value="Nucleotide cyclase"/>
    <property type="match status" value="1"/>
</dbReference>
<dbReference type="Pfam" id="PF00990">
    <property type="entry name" value="GGDEF"/>
    <property type="match status" value="1"/>
</dbReference>
<evidence type="ECO:0000259" key="3">
    <source>
        <dbReference type="PROSITE" id="PS50887"/>
    </source>
</evidence>
<feature type="transmembrane region" description="Helical" evidence="1">
    <location>
        <begin position="35"/>
        <end position="52"/>
    </location>
</feature>
<organism evidence="4 5">
    <name type="scientific">Glaciecola siphonariae</name>
    <dbReference type="NCBI Taxonomy" id="521012"/>
    <lineage>
        <taxon>Bacteria</taxon>
        <taxon>Pseudomonadati</taxon>
        <taxon>Pseudomonadota</taxon>
        <taxon>Gammaproteobacteria</taxon>
        <taxon>Alteromonadales</taxon>
        <taxon>Alteromonadaceae</taxon>
        <taxon>Glaciecola</taxon>
    </lineage>
</organism>
<feature type="domain" description="EAL" evidence="2">
    <location>
        <begin position="586"/>
        <end position="840"/>
    </location>
</feature>
<keyword evidence="5" id="KW-1185">Reference proteome</keyword>
<feature type="domain" description="GGDEF" evidence="3">
    <location>
        <begin position="442"/>
        <end position="577"/>
    </location>
</feature>
<dbReference type="Pfam" id="PF00563">
    <property type="entry name" value="EAL"/>
    <property type="match status" value="1"/>
</dbReference>
<dbReference type="CDD" id="cd01948">
    <property type="entry name" value="EAL"/>
    <property type="match status" value="1"/>
</dbReference>
<keyword evidence="1" id="KW-0812">Transmembrane</keyword>
<name>A0ABV9LVH6_9ALTE</name>
<dbReference type="NCBIfam" id="TIGR00254">
    <property type="entry name" value="GGDEF"/>
    <property type="match status" value="1"/>
</dbReference>
<dbReference type="InterPro" id="IPR000160">
    <property type="entry name" value="GGDEF_dom"/>
</dbReference>
<dbReference type="Proteomes" id="UP001595897">
    <property type="component" value="Unassembled WGS sequence"/>
</dbReference>
<feature type="transmembrane region" description="Helical" evidence="1">
    <location>
        <begin position="6"/>
        <end position="28"/>
    </location>
</feature>
<feature type="transmembrane region" description="Helical" evidence="1">
    <location>
        <begin position="181"/>
        <end position="202"/>
    </location>
</feature>
<dbReference type="Gene3D" id="3.20.20.450">
    <property type="entry name" value="EAL domain"/>
    <property type="match status" value="1"/>
</dbReference>
<dbReference type="EMBL" id="JBHSGU010000002">
    <property type="protein sequence ID" value="MFC4700522.1"/>
    <property type="molecule type" value="Genomic_DNA"/>
</dbReference>
<evidence type="ECO:0000313" key="5">
    <source>
        <dbReference type="Proteomes" id="UP001595897"/>
    </source>
</evidence>
<dbReference type="InterPro" id="IPR029016">
    <property type="entry name" value="GAF-like_dom_sf"/>
</dbReference>
<dbReference type="PANTHER" id="PTHR33121:SF70">
    <property type="entry name" value="SIGNALING PROTEIN YKOW"/>
    <property type="match status" value="1"/>
</dbReference>
<dbReference type="CDD" id="cd01949">
    <property type="entry name" value="GGDEF"/>
    <property type="match status" value="1"/>
</dbReference>
<dbReference type="PROSITE" id="PS50887">
    <property type="entry name" value="GGDEF"/>
    <property type="match status" value="1"/>
</dbReference>
<dbReference type="PROSITE" id="PS50883">
    <property type="entry name" value="EAL"/>
    <property type="match status" value="1"/>
</dbReference>
<dbReference type="RefSeq" id="WP_382407997.1">
    <property type="nucleotide sequence ID" value="NZ_JBHSGU010000002.1"/>
</dbReference>
<dbReference type="SMART" id="SM00267">
    <property type="entry name" value="GGDEF"/>
    <property type="match status" value="1"/>
</dbReference>
<dbReference type="InterPro" id="IPR043128">
    <property type="entry name" value="Rev_trsase/Diguanyl_cyclase"/>
</dbReference>
<feature type="transmembrane region" description="Helical" evidence="1">
    <location>
        <begin position="208"/>
        <end position="232"/>
    </location>
</feature>
<dbReference type="SUPFAM" id="SSF55781">
    <property type="entry name" value="GAF domain-like"/>
    <property type="match status" value="1"/>
</dbReference>
<gene>
    <name evidence="4" type="ORF">ACFO4O_10155</name>
</gene>
<dbReference type="SUPFAM" id="SSF141868">
    <property type="entry name" value="EAL domain-like"/>
    <property type="match status" value="1"/>
</dbReference>
<comment type="caution">
    <text evidence="4">The sequence shown here is derived from an EMBL/GenBank/DDBJ whole genome shotgun (WGS) entry which is preliminary data.</text>
</comment>
<accession>A0ABV9LVH6</accession>
<dbReference type="PANTHER" id="PTHR33121">
    <property type="entry name" value="CYCLIC DI-GMP PHOSPHODIESTERASE PDEF"/>
    <property type="match status" value="1"/>
</dbReference>
<dbReference type="InterPro" id="IPR035919">
    <property type="entry name" value="EAL_sf"/>
</dbReference>
<keyword evidence="1" id="KW-0472">Membrane</keyword>
<feature type="transmembrane region" description="Helical" evidence="1">
    <location>
        <begin position="101"/>
        <end position="118"/>
    </location>
</feature>
<dbReference type="InterPro" id="IPR050706">
    <property type="entry name" value="Cyclic-di-GMP_PDE-like"/>
</dbReference>
<dbReference type="InterPro" id="IPR029787">
    <property type="entry name" value="Nucleotide_cyclase"/>
</dbReference>
<dbReference type="Gene3D" id="3.30.450.40">
    <property type="match status" value="1"/>
</dbReference>
<dbReference type="Gene3D" id="3.30.70.270">
    <property type="match status" value="1"/>
</dbReference>
<feature type="transmembrane region" description="Helical" evidence="1">
    <location>
        <begin position="72"/>
        <end position="89"/>
    </location>
</feature>